<feature type="active site" description="Proton acceptor" evidence="4">
    <location>
        <position position="129"/>
    </location>
</feature>
<dbReference type="GO" id="GO:0004095">
    <property type="term" value="F:carnitine O-palmitoyltransferase activity"/>
    <property type="evidence" value="ECO:0007669"/>
    <property type="project" value="TreeGrafter"/>
</dbReference>
<dbReference type="GO" id="GO:0005739">
    <property type="term" value="C:mitochondrion"/>
    <property type="evidence" value="ECO:0007669"/>
    <property type="project" value="TreeGrafter"/>
</dbReference>
<accession>A0AAV4GA41</accession>
<evidence type="ECO:0000259" key="5">
    <source>
        <dbReference type="Pfam" id="PF00755"/>
    </source>
</evidence>
<comment type="similarity">
    <text evidence="1">Belongs to the carnitine/choline acetyltransferase family.</text>
</comment>
<dbReference type="Gene3D" id="3.30.559.10">
    <property type="entry name" value="Chloramphenicol acetyltransferase-like domain"/>
    <property type="match status" value="1"/>
</dbReference>
<sequence>MRKGNFYMFDVLDRDGNIIPEEEIVAHLQHILNDTTPGPEFPISTLTSDLRDPWTQARQQLVEADPENERKLRSIESAMFALCLDDDQPGDPNEITRAFLYGDGVNRWYDKSFQLIFTREGTAAVHFEHSWGDGVAVLRYIRELFKDSTEKARVNPDTKPAPNANSSEKIQRLDFTLTPQLKESITNAKQRFHNATSSLDLHYLQYHKMTKKNLKQFKLSPDSIMQLTIQLAHYQLHHKNRGTYESCSTSAFKHGRTETVRSCTAATAAMCEKMYGQSGSQPSVAELMDGLKACSETHGQLTKEAATGQGFDRHLFCLKNLAEQQGLSLPMFSHPAYAHLNHIILSTSTLTDPAVVMGGFAAVTPDGYGVGYGITDDQIGFNVTTYPACNVRDFISCCEKSLDDIHSLLQAASKS</sequence>
<dbReference type="EMBL" id="BMAT01001256">
    <property type="protein sequence ID" value="GFR82339.1"/>
    <property type="molecule type" value="Genomic_DNA"/>
</dbReference>
<keyword evidence="2" id="KW-0808">Transferase</keyword>
<keyword evidence="7" id="KW-1185">Reference proteome</keyword>
<keyword evidence="3" id="KW-0012">Acyltransferase</keyword>
<dbReference type="GO" id="GO:0006635">
    <property type="term" value="P:fatty acid beta-oxidation"/>
    <property type="evidence" value="ECO:0007669"/>
    <property type="project" value="TreeGrafter"/>
</dbReference>
<dbReference type="Gene3D" id="3.30.559.70">
    <property type="entry name" value="Choline/Carnitine o-acyltransferase, domain 2"/>
    <property type="match status" value="1"/>
</dbReference>
<dbReference type="PANTHER" id="PTHR22589:SF16">
    <property type="entry name" value="CARNITINE O-PALMITOYLTRANSFERASE 2, MITOCHONDRIAL"/>
    <property type="match status" value="1"/>
</dbReference>
<evidence type="ECO:0000313" key="7">
    <source>
        <dbReference type="Proteomes" id="UP000762676"/>
    </source>
</evidence>
<dbReference type="PANTHER" id="PTHR22589">
    <property type="entry name" value="CARNITINE O-ACYLTRANSFERASE"/>
    <property type="match status" value="1"/>
</dbReference>
<dbReference type="InterPro" id="IPR000542">
    <property type="entry name" value="Carn_acyl_trans"/>
</dbReference>
<dbReference type="InterPro" id="IPR039551">
    <property type="entry name" value="Cho/carn_acyl_trans"/>
</dbReference>
<reference evidence="6 7" key="1">
    <citation type="journal article" date="2021" name="Elife">
        <title>Chloroplast acquisition without the gene transfer in kleptoplastic sea slugs, Plakobranchus ocellatus.</title>
        <authorList>
            <person name="Maeda T."/>
            <person name="Takahashi S."/>
            <person name="Yoshida T."/>
            <person name="Shimamura S."/>
            <person name="Takaki Y."/>
            <person name="Nagai Y."/>
            <person name="Toyoda A."/>
            <person name="Suzuki Y."/>
            <person name="Arimoto A."/>
            <person name="Ishii H."/>
            <person name="Satoh N."/>
            <person name="Nishiyama T."/>
            <person name="Hasebe M."/>
            <person name="Maruyama T."/>
            <person name="Minagawa J."/>
            <person name="Obokata J."/>
            <person name="Shigenobu S."/>
        </authorList>
    </citation>
    <scope>NUCLEOTIDE SEQUENCE [LARGE SCALE GENOMIC DNA]</scope>
</reference>
<evidence type="ECO:0000256" key="2">
    <source>
        <dbReference type="ARBA" id="ARBA00022679"/>
    </source>
</evidence>
<dbReference type="AlphaFoldDB" id="A0AAV4GA41"/>
<evidence type="ECO:0000256" key="3">
    <source>
        <dbReference type="ARBA" id="ARBA00023315"/>
    </source>
</evidence>
<evidence type="ECO:0000313" key="6">
    <source>
        <dbReference type="EMBL" id="GFR82339.1"/>
    </source>
</evidence>
<evidence type="ECO:0000256" key="4">
    <source>
        <dbReference type="PIRSR" id="PIRSR600542-1"/>
    </source>
</evidence>
<dbReference type="Pfam" id="PF00755">
    <property type="entry name" value="Carn_acyltransf"/>
    <property type="match status" value="1"/>
</dbReference>
<dbReference type="SUPFAM" id="SSF52777">
    <property type="entry name" value="CoA-dependent acyltransferases"/>
    <property type="match status" value="2"/>
</dbReference>
<proteinExistence type="inferred from homology"/>
<evidence type="ECO:0000256" key="1">
    <source>
        <dbReference type="ARBA" id="ARBA00005232"/>
    </source>
</evidence>
<protein>
    <submittedName>
        <fullName evidence="6">Carnitine O-palmitoyltransferase 2, mitochondrial-like</fullName>
    </submittedName>
</protein>
<dbReference type="InterPro" id="IPR042231">
    <property type="entry name" value="Cho/carn_acyl_trans_2"/>
</dbReference>
<organism evidence="6 7">
    <name type="scientific">Elysia marginata</name>
    <dbReference type="NCBI Taxonomy" id="1093978"/>
    <lineage>
        <taxon>Eukaryota</taxon>
        <taxon>Metazoa</taxon>
        <taxon>Spiralia</taxon>
        <taxon>Lophotrochozoa</taxon>
        <taxon>Mollusca</taxon>
        <taxon>Gastropoda</taxon>
        <taxon>Heterobranchia</taxon>
        <taxon>Euthyneura</taxon>
        <taxon>Panpulmonata</taxon>
        <taxon>Sacoglossa</taxon>
        <taxon>Placobranchoidea</taxon>
        <taxon>Plakobranchidae</taxon>
        <taxon>Elysia</taxon>
    </lineage>
</organism>
<name>A0AAV4GA41_9GAST</name>
<comment type="caution">
    <text evidence="6">The sequence shown here is derived from an EMBL/GenBank/DDBJ whole genome shotgun (WGS) entry which is preliminary data.</text>
</comment>
<dbReference type="InterPro" id="IPR023213">
    <property type="entry name" value="CAT-like_dom_sf"/>
</dbReference>
<dbReference type="Proteomes" id="UP000762676">
    <property type="component" value="Unassembled WGS sequence"/>
</dbReference>
<gene>
    <name evidence="6" type="ORF">ElyMa_000625200</name>
</gene>
<feature type="domain" description="Choline/carnitine acyltransferase" evidence="5">
    <location>
        <begin position="1"/>
        <end position="394"/>
    </location>
</feature>